<dbReference type="PATRIC" id="fig|1397108.4.peg.3031"/>
<dbReference type="GO" id="GO:0004803">
    <property type="term" value="F:transposase activity"/>
    <property type="evidence" value="ECO:0007669"/>
    <property type="project" value="InterPro"/>
</dbReference>
<dbReference type="SUPFAM" id="SSF46689">
    <property type="entry name" value="Homeodomain-like"/>
    <property type="match status" value="1"/>
</dbReference>
<evidence type="ECO:0000313" key="1">
    <source>
        <dbReference type="EMBL" id="ALI56897.1"/>
    </source>
</evidence>
<keyword evidence="2" id="KW-1185">Reference proteome</keyword>
<dbReference type="EMBL" id="CP012023">
    <property type="protein sequence ID" value="ALI56897.1"/>
    <property type="molecule type" value="Genomic_DNA"/>
</dbReference>
<gene>
    <name evidence="1" type="ORF">IMCC12053_2950</name>
</gene>
<protein>
    <submittedName>
        <fullName evidence="1">Mobile element protein</fullName>
    </submittedName>
</protein>
<sequence>MSGIRFTDEFKRDAVAQVVDRGYSVVEVSERLGISTKSLYTWKAQFSQPRKQILETTEQAAEIRRLKKELARVSEERDILKKATAYFARDAK</sequence>
<dbReference type="STRING" id="1397108.IMCC12053_2950"/>
<organism evidence="1 2">
    <name type="scientific">Celeribacter marinus</name>
    <dbReference type="NCBI Taxonomy" id="1397108"/>
    <lineage>
        <taxon>Bacteria</taxon>
        <taxon>Pseudomonadati</taxon>
        <taxon>Pseudomonadota</taxon>
        <taxon>Alphaproteobacteria</taxon>
        <taxon>Rhodobacterales</taxon>
        <taxon>Roseobacteraceae</taxon>
        <taxon>Celeribacter</taxon>
    </lineage>
</organism>
<proteinExistence type="predicted"/>
<reference evidence="1 2" key="1">
    <citation type="submission" date="2015-05" db="EMBL/GenBank/DDBJ databases">
        <authorList>
            <person name="Wang D.B."/>
            <person name="Wang M."/>
        </authorList>
    </citation>
    <scope>NUCLEOTIDE SEQUENCE [LARGE SCALE GENOMIC DNA]</scope>
    <source>
        <strain evidence="1 2">IMCC 12053</strain>
    </source>
</reference>
<dbReference type="InterPro" id="IPR009057">
    <property type="entry name" value="Homeodomain-like_sf"/>
</dbReference>
<accession>A0A0N9ZJK8</accession>
<evidence type="ECO:0000313" key="2">
    <source>
        <dbReference type="Proteomes" id="UP000064920"/>
    </source>
</evidence>
<dbReference type="Proteomes" id="UP000064920">
    <property type="component" value="Chromosome"/>
</dbReference>
<dbReference type="InterPro" id="IPR002514">
    <property type="entry name" value="Transposase_8"/>
</dbReference>
<dbReference type="GO" id="GO:0003677">
    <property type="term" value="F:DNA binding"/>
    <property type="evidence" value="ECO:0007669"/>
    <property type="project" value="InterPro"/>
</dbReference>
<dbReference type="Pfam" id="PF01527">
    <property type="entry name" value="HTH_Tnp_1"/>
    <property type="match status" value="1"/>
</dbReference>
<name>A0A0N9ZJK8_9RHOB</name>
<dbReference type="KEGG" id="cmar:IMCC12053_2950"/>
<dbReference type="GO" id="GO:0006313">
    <property type="term" value="P:DNA transposition"/>
    <property type="evidence" value="ECO:0007669"/>
    <property type="project" value="InterPro"/>
</dbReference>
<dbReference type="AlphaFoldDB" id="A0A0N9ZJK8"/>
<dbReference type="Gene3D" id="1.10.10.60">
    <property type="entry name" value="Homeodomain-like"/>
    <property type="match status" value="1"/>
</dbReference>